<feature type="region of interest" description="Disordered" evidence="1">
    <location>
        <begin position="38"/>
        <end position="62"/>
    </location>
</feature>
<dbReference type="Proteomes" id="UP000092583">
    <property type="component" value="Unassembled WGS sequence"/>
</dbReference>
<proteinExistence type="predicted"/>
<reference evidence="3" key="2">
    <citation type="submission" date="2013-12" db="EMBL/GenBank/DDBJ databases">
        <title>Evolution of pathogenesis and genome organization in the Tremellales.</title>
        <authorList>
            <person name="Cuomo C."/>
            <person name="Litvintseva A."/>
            <person name="Heitman J."/>
            <person name="Chen Y."/>
            <person name="Sun S."/>
            <person name="Springer D."/>
            <person name="Dromer F."/>
            <person name="Young S."/>
            <person name="Zeng Q."/>
            <person name="Chapman S."/>
            <person name="Gujja S."/>
            <person name="Saif S."/>
            <person name="Birren B."/>
        </authorList>
    </citation>
    <scope>NUCLEOTIDE SEQUENCE [LARGE SCALE GENOMIC DNA]</scope>
    <source>
        <strain evidence="3">CBS 10435</strain>
    </source>
</reference>
<keyword evidence="3" id="KW-1185">Reference proteome</keyword>
<feature type="compositionally biased region" description="Basic and acidic residues" evidence="1">
    <location>
        <begin position="233"/>
        <end position="242"/>
    </location>
</feature>
<dbReference type="EMBL" id="KI669466">
    <property type="protein sequence ID" value="OCF55380.1"/>
    <property type="molecule type" value="Genomic_DNA"/>
</dbReference>
<reference evidence="2 3" key="1">
    <citation type="submission" date="2013-07" db="EMBL/GenBank/DDBJ databases">
        <title>The Genome Sequence of Kwoniella mangroviensis CBS10435.</title>
        <authorList>
            <consortium name="The Broad Institute Genome Sequencing Platform"/>
            <person name="Cuomo C."/>
            <person name="Litvintseva A."/>
            <person name="Chen Y."/>
            <person name="Heitman J."/>
            <person name="Sun S."/>
            <person name="Springer D."/>
            <person name="Dromer F."/>
            <person name="Young S.K."/>
            <person name="Zeng Q."/>
            <person name="Gargeya S."/>
            <person name="Fitzgerald M."/>
            <person name="Abouelleil A."/>
            <person name="Alvarado L."/>
            <person name="Berlin A.M."/>
            <person name="Chapman S.B."/>
            <person name="Dewar J."/>
            <person name="Goldberg J."/>
            <person name="Griggs A."/>
            <person name="Gujja S."/>
            <person name="Hansen M."/>
            <person name="Howarth C."/>
            <person name="Imamovic A."/>
            <person name="Larimer J."/>
            <person name="McCowan C."/>
            <person name="Murphy C."/>
            <person name="Pearson M."/>
            <person name="Priest M."/>
            <person name="Roberts A."/>
            <person name="Saif S."/>
            <person name="Shea T."/>
            <person name="Sykes S."/>
            <person name="Wortman J."/>
            <person name="Nusbaum C."/>
            <person name="Birren B."/>
        </authorList>
    </citation>
    <scope>NUCLEOTIDE SEQUENCE [LARGE SCALE GENOMIC DNA]</scope>
    <source>
        <strain evidence="2 3">CBS 10435</strain>
    </source>
</reference>
<feature type="region of interest" description="Disordered" evidence="1">
    <location>
        <begin position="213"/>
        <end position="286"/>
    </location>
</feature>
<evidence type="ECO:0000313" key="2">
    <source>
        <dbReference type="EMBL" id="OCF55380.1"/>
    </source>
</evidence>
<evidence type="ECO:0000313" key="3">
    <source>
        <dbReference type="Proteomes" id="UP000092583"/>
    </source>
</evidence>
<feature type="compositionally biased region" description="Polar residues" evidence="1">
    <location>
        <begin position="214"/>
        <end position="227"/>
    </location>
</feature>
<name>A0A1B9IJ20_9TREE</name>
<sequence length="370" mass="41294">MFSLDFKRSQRRRTERLYSSDDSLSETERQAIHIELEEMTPHPEGPAGAVGRVQPCRGAKRKAQESIDNAYLKEKVWMDAQEVLRISKRRKMTELTERDLSTSGREKRKEIVASQSKSDIGHSSKVLNYGNTRRGGKNVDEGASGTDFVDCGKVLSQESRLCDDSAQEHEEGLQRDGNGETSASDDDDDLEGISDFPEFDDLNEVQFDGVAGCSITSQSAPSRINAQDESENCEERDGHEIGQDEISSSCRSDVSDVEPSSSNALNLQGKENEEGSSESHDSDEPDTFQSEILFDDRLLPFKNPTAKRQEQAKDRCIICFNDLETIHRNSLQSNRDPTLVIWTCDQCQTAHTIKQFICVEAVQLGGENTA</sequence>
<organism evidence="2 3">
    <name type="scientific">Kwoniella mangroviensis CBS 10435</name>
    <dbReference type="NCBI Taxonomy" id="1331196"/>
    <lineage>
        <taxon>Eukaryota</taxon>
        <taxon>Fungi</taxon>
        <taxon>Dikarya</taxon>
        <taxon>Basidiomycota</taxon>
        <taxon>Agaricomycotina</taxon>
        <taxon>Tremellomycetes</taxon>
        <taxon>Tremellales</taxon>
        <taxon>Cryptococcaceae</taxon>
        <taxon>Kwoniella</taxon>
    </lineage>
</organism>
<protein>
    <submittedName>
        <fullName evidence="2">Uncharacterized protein</fullName>
    </submittedName>
</protein>
<dbReference type="AlphaFoldDB" id="A0A1B9IJ20"/>
<evidence type="ECO:0000256" key="1">
    <source>
        <dbReference type="SAM" id="MobiDB-lite"/>
    </source>
</evidence>
<feature type="region of interest" description="Disordered" evidence="1">
    <location>
        <begin position="1"/>
        <end position="25"/>
    </location>
</feature>
<feature type="compositionally biased region" description="Basic and acidic residues" evidence="1">
    <location>
        <begin position="160"/>
        <end position="178"/>
    </location>
</feature>
<gene>
    <name evidence="2" type="ORF">L486_06863</name>
</gene>
<feature type="compositionally biased region" description="Polar residues" evidence="1">
    <location>
        <begin position="245"/>
        <end position="266"/>
    </location>
</feature>
<feature type="compositionally biased region" description="Basic and acidic residues" evidence="1">
    <location>
        <begin position="270"/>
        <end position="282"/>
    </location>
</feature>
<feature type="compositionally biased region" description="Basic and acidic residues" evidence="1">
    <location>
        <begin position="95"/>
        <end position="111"/>
    </location>
</feature>
<accession>A0A1B9IJ20</accession>
<feature type="compositionally biased region" description="Acidic residues" evidence="1">
    <location>
        <begin position="183"/>
        <end position="201"/>
    </location>
</feature>
<feature type="region of interest" description="Disordered" evidence="1">
    <location>
        <begin position="95"/>
        <end position="201"/>
    </location>
</feature>